<dbReference type="GO" id="GO:0005737">
    <property type="term" value="C:cytoplasm"/>
    <property type="evidence" value="ECO:0007669"/>
    <property type="project" value="UniProtKB-SubCell"/>
</dbReference>
<feature type="site" description="Important for substrate specificity" evidence="9">
    <location>
        <position position="17"/>
    </location>
</feature>
<dbReference type="CDD" id="cd00555">
    <property type="entry name" value="Maf"/>
    <property type="match status" value="1"/>
</dbReference>
<dbReference type="NCBIfam" id="TIGR00172">
    <property type="entry name" value="maf"/>
    <property type="match status" value="1"/>
</dbReference>
<gene>
    <name evidence="10" type="ORF">DES49_1068</name>
</gene>
<evidence type="ECO:0000256" key="2">
    <source>
        <dbReference type="ARBA" id="ARBA00004496"/>
    </source>
</evidence>
<comment type="catalytic activity">
    <reaction evidence="9">
        <text>UTP + H2O = UMP + diphosphate + H(+)</text>
        <dbReference type="Rhea" id="RHEA:29395"/>
        <dbReference type="ChEBI" id="CHEBI:15377"/>
        <dbReference type="ChEBI" id="CHEBI:15378"/>
        <dbReference type="ChEBI" id="CHEBI:33019"/>
        <dbReference type="ChEBI" id="CHEBI:46398"/>
        <dbReference type="ChEBI" id="CHEBI:57865"/>
        <dbReference type="EC" id="3.6.1.9"/>
    </reaction>
</comment>
<keyword evidence="5 9" id="KW-0546">Nucleotide metabolism</keyword>
<evidence type="ECO:0000313" key="11">
    <source>
        <dbReference type="Proteomes" id="UP000295830"/>
    </source>
</evidence>
<dbReference type="RefSeq" id="WP_133735333.1">
    <property type="nucleotide sequence ID" value="NZ_SOAX01000002.1"/>
</dbReference>
<evidence type="ECO:0000256" key="9">
    <source>
        <dbReference type="HAMAP-Rule" id="MF_00528"/>
    </source>
</evidence>
<evidence type="ECO:0000256" key="6">
    <source>
        <dbReference type="ARBA" id="ARBA00050213"/>
    </source>
</evidence>
<dbReference type="GO" id="GO:0036218">
    <property type="term" value="F:dTTP diphosphatase activity"/>
    <property type="evidence" value="ECO:0007669"/>
    <property type="project" value="RHEA"/>
</dbReference>
<comment type="function">
    <text evidence="9">Nucleoside triphosphate pyrophosphatase that hydrolyzes dTTP and UTP. May have a dual role in cell division arrest and in preventing the incorporation of modified nucleotides into cellular nucleic acids.</text>
</comment>
<dbReference type="Pfam" id="PF02545">
    <property type="entry name" value="Maf"/>
    <property type="match status" value="1"/>
</dbReference>
<evidence type="ECO:0000256" key="8">
    <source>
        <dbReference type="ARBA" id="ARBA00060749"/>
    </source>
</evidence>
<evidence type="ECO:0000256" key="5">
    <source>
        <dbReference type="ARBA" id="ARBA00023080"/>
    </source>
</evidence>
<dbReference type="AlphaFoldDB" id="A0A4R7JZ63"/>
<dbReference type="Proteomes" id="UP000295830">
    <property type="component" value="Unassembled WGS sequence"/>
</dbReference>
<comment type="catalytic activity">
    <reaction evidence="6">
        <text>N(7)-methyl-GTP + H2O = N(7)-methyl-GMP + diphosphate + H(+)</text>
        <dbReference type="Rhea" id="RHEA:58744"/>
        <dbReference type="ChEBI" id="CHEBI:15377"/>
        <dbReference type="ChEBI" id="CHEBI:15378"/>
        <dbReference type="ChEBI" id="CHEBI:33019"/>
        <dbReference type="ChEBI" id="CHEBI:58285"/>
        <dbReference type="ChEBI" id="CHEBI:87133"/>
    </reaction>
</comment>
<comment type="caution">
    <text evidence="9">Lacks conserved residue(s) required for the propagation of feature annotation.</text>
</comment>
<keyword evidence="3 9" id="KW-0963">Cytoplasm</keyword>
<comment type="function">
    <text evidence="7">Nucleoside triphosphate pyrophosphatase that hydrolyzes 7-methyl-GTP (m(7)GTP). May have a dual role in cell division arrest and in preventing the incorporation of modified nucleotides into cellular nucleic acids.</text>
</comment>
<dbReference type="InterPro" id="IPR003697">
    <property type="entry name" value="Maf-like"/>
</dbReference>
<comment type="similarity">
    <text evidence="9">Belongs to the Maf family. YhdE subfamily.</text>
</comment>
<dbReference type="HAMAP" id="MF_00528">
    <property type="entry name" value="Maf"/>
    <property type="match status" value="1"/>
</dbReference>
<organism evidence="10 11">
    <name type="scientific">Halospina denitrificans</name>
    <dbReference type="NCBI Taxonomy" id="332522"/>
    <lineage>
        <taxon>Bacteria</taxon>
        <taxon>Pseudomonadati</taxon>
        <taxon>Pseudomonadota</taxon>
        <taxon>Gammaproteobacteria</taxon>
        <taxon>Halospina</taxon>
    </lineage>
</organism>
<dbReference type="FunFam" id="3.90.950.10:FF:000005">
    <property type="entry name" value="7-methyl-GTP pyrophosphatase"/>
    <property type="match status" value="1"/>
</dbReference>
<comment type="cofactor">
    <cofactor evidence="1 9">
        <name>a divalent metal cation</name>
        <dbReference type="ChEBI" id="CHEBI:60240"/>
    </cofactor>
</comment>
<feature type="active site" description="Proton acceptor" evidence="9">
    <location>
        <position position="76"/>
    </location>
</feature>
<keyword evidence="11" id="KW-1185">Reference proteome</keyword>
<dbReference type="OrthoDB" id="9807767at2"/>
<dbReference type="PIRSF" id="PIRSF006305">
    <property type="entry name" value="Maf"/>
    <property type="match status" value="1"/>
</dbReference>
<dbReference type="SUPFAM" id="SSF52972">
    <property type="entry name" value="ITPase-like"/>
    <property type="match status" value="1"/>
</dbReference>
<proteinExistence type="inferred from homology"/>
<feature type="site" description="Important for substrate specificity" evidence="9">
    <location>
        <position position="77"/>
    </location>
</feature>
<protein>
    <recommendedName>
        <fullName evidence="9">dTTP/UTP pyrophosphatase</fullName>
        <shortName evidence="9">dTTPase/UTPase</shortName>
        <ecNumber evidence="9">3.6.1.9</ecNumber>
    </recommendedName>
    <alternativeName>
        <fullName evidence="9">Nucleoside triphosphate pyrophosphatase</fullName>
    </alternativeName>
    <alternativeName>
        <fullName evidence="9">Nucleotide pyrophosphatase</fullName>
        <shortName evidence="9">Nucleotide PPase</shortName>
    </alternativeName>
</protein>
<evidence type="ECO:0000313" key="10">
    <source>
        <dbReference type="EMBL" id="TDT43254.1"/>
    </source>
</evidence>
<reference evidence="10 11" key="1">
    <citation type="submission" date="2019-03" db="EMBL/GenBank/DDBJ databases">
        <title>Genomic Encyclopedia of Type Strains, Phase IV (KMG-IV): sequencing the most valuable type-strain genomes for metagenomic binning, comparative biology and taxonomic classification.</title>
        <authorList>
            <person name="Goeker M."/>
        </authorList>
    </citation>
    <scope>NUCLEOTIDE SEQUENCE [LARGE SCALE GENOMIC DNA]</scope>
    <source>
        <strain evidence="10 11">DSM 15505</strain>
    </source>
</reference>
<name>A0A4R7JZ63_9GAMM</name>
<comment type="similarity">
    <text evidence="8">Belongs to the Maf family. YceF subfamily.</text>
</comment>
<dbReference type="EC" id="3.6.1.9" evidence="9"/>
<feature type="site" description="Important for substrate specificity" evidence="9">
    <location>
        <position position="159"/>
    </location>
</feature>
<evidence type="ECO:0000256" key="7">
    <source>
        <dbReference type="ARBA" id="ARBA00053369"/>
    </source>
</evidence>
<comment type="caution">
    <text evidence="10">The sequence shown here is derived from an EMBL/GenBank/DDBJ whole genome shotgun (WGS) entry which is preliminary data.</text>
</comment>
<dbReference type="EMBL" id="SOAX01000002">
    <property type="protein sequence ID" value="TDT43254.1"/>
    <property type="molecule type" value="Genomic_DNA"/>
</dbReference>
<evidence type="ECO:0000256" key="1">
    <source>
        <dbReference type="ARBA" id="ARBA00001968"/>
    </source>
</evidence>
<comment type="subcellular location">
    <subcellularLocation>
        <location evidence="2 9">Cytoplasm</location>
    </subcellularLocation>
</comment>
<sequence length="204" mass="22172">MTADGLYPLILASASPRRRELLEQIGLRFTVQSVDVDETPREHEAPDLYVLRMAREKALACQRLPGNTDSLVLGADTSVVLDGVIMGKPHSRDDARAMLQRLSGHQHEVMTGVALAGLTAVRERVVTTRVVFRRLAENEIDAYLDTGEPYDKAGGYGIQGLGGIFVTSLVGSYSAVVGLPLDATADLLAQVDQPVWQWWASGDE</sequence>
<dbReference type="PANTHER" id="PTHR43213:SF5">
    <property type="entry name" value="BIFUNCTIONAL DTTP_UTP PYROPHOSPHATASE_METHYLTRANSFERASE PROTEIN-RELATED"/>
    <property type="match status" value="1"/>
</dbReference>
<dbReference type="GO" id="GO:0009117">
    <property type="term" value="P:nucleotide metabolic process"/>
    <property type="evidence" value="ECO:0007669"/>
    <property type="project" value="UniProtKB-KW"/>
</dbReference>
<dbReference type="Gene3D" id="3.90.950.10">
    <property type="match status" value="1"/>
</dbReference>
<dbReference type="PANTHER" id="PTHR43213">
    <property type="entry name" value="BIFUNCTIONAL DTTP/UTP PYROPHOSPHATASE/METHYLTRANSFERASE PROTEIN-RELATED"/>
    <property type="match status" value="1"/>
</dbReference>
<evidence type="ECO:0000256" key="3">
    <source>
        <dbReference type="ARBA" id="ARBA00022490"/>
    </source>
</evidence>
<dbReference type="InterPro" id="IPR029001">
    <property type="entry name" value="ITPase-like_fam"/>
</dbReference>
<comment type="catalytic activity">
    <reaction evidence="9">
        <text>dTTP + H2O = dTMP + diphosphate + H(+)</text>
        <dbReference type="Rhea" id="RHEA:28534"/>
        <dbReference type="ChEBI" id="CHEBI:15377"/>
        <dbReference type="ChEBI" id="CHEBI:15378"/>
        <dbReference type="ChEBI" id="CHEBI:33019"/>
        <dbReference type="ChEBI" id="CHEBI:37568"/>
        <dbReference type="ChEBI" id="CHEBI:63528"/>
        <dbReference type="EC" id="3.6.1.9"/>
    </reaction>
</comment>
<dbReference type="GO" id="GO:0036221">
    <property type="term" value="F:UTP diphosphatase activity"/>
    <property type="evidence" value="ECO:0007669"/>
    <property type="project" value="RHEA"/>
</dbReference>
<keyword evidence="4 9" id="KW-0378">Hydrolase</keyword>
<accession>A0A4R7JZ63</accession>
<evidence type="ECO:0000256" key="4">
    <source>
        <dbReference type="ARBA" id="ARBA00022801"/>
    </source>
</evidence>